<feature type="binding site" evidence="5">
    <location>
        <position position="173"/>
    </location>
    <ligand>
        <name>S-adenosyl-L-methionine</name>
        <dbReference type="ChEBI" id="CHEBI:59789"/>
    </ligand>
</feature>
<comment type="similarity">
    <text evidence="5">Belongs to the protein N5-glutamine methyltransferase family. PrmC subfamily.</text>
</comment>
<dbReference type="InterPro" id="IPR040758">
    <property type="entry name" value="PrmC_N"/>
</dbReference>
<dbReference type="Gene3D" id="3.40.50.150">
    <property type="entry name" value="Vaccinia Virus protein VP39"/>
    <property type="match status" value="1"/>
</dbReference>
<dbReference type="Proteomes" id="UP000612855">
    <property type="component" value="Unassembled WGS sequence"/>
</dbReference>
<evidence type="ECO:0000313" key="9">
    <source>
        <dbReference type="Proteomes" id="UP000612855"/>
    </source>
</evidence>
<evidence type="ECO:0000256" key="5">
    <source>
        <dbReference type="HAMAP-Rule" id="MF_02126"/>
    </source>
</evidence>
<dbReference type="SUPFAM" id="SSF53335">
    <property type="entry name" value="S-adenosyl-L-methionine-dependent methyltransferases"/>
    <property type="match status" value="1"/>
</dbReference>
<proteinExistence type="inferred from homology"/>
<dbReference type="PANTHER" id="PTHR18895">
    <property type="entry name" value="HEMK METHYLTRANSFERASE"/>
    <property type="match status" value="1"/>
</dbReference>
<comment type="catalytic activity">
    <reaction evidence="4 5">
        <text>L-glutaminyl-[peptide chain release factor] + S-adenosyl-L-methionine = N(5)-methyl-L-glutaminyl-[peptide chain release factor] + S-adenosyl-L-homocysteine + H(+)</text>
        <dbReference type="Rhea" id="RHEA:42896"/>
        <dbReference type="Rhea" id="RHEA-COMP:10271"/>
        <dbReference type="Rhea" id="RHEA-COMP:10272"/>
        <dbReference type="ChEBI" id="CHEBI:15378"/>
        <dbReference type="ChEBI" id="CHEBI:30011"/>
        <dbReference type="ChEBI" id="CHEBI:57856"/>
        <dbReference type="ChEBI" id="CHEBI:59789"/>
        <dbReference type="ChEBI" id="CHEBI:61891"/>
        <dbReference type="EC" id="2.1.1.297"/>
    </reaction>
</comment>
<evidence type="ECO:0000256" key="4">
    <source>
        <dbReference type="ARBA" id="ARBA00048391"/>
    </source>
</evidence>
<feature type="binding site" evidence="5">
    <location>
        <begin position="121"/>
        <end position="125"/>
    </location>
    <ligand>
        <name>S-adenosyl-L-methionine</name>
        <dbReference type="ChEBI" id="CHEBI:59789"/>
    </ligand>
</feature>
<dbReference type="InterPro" id="IPR029063">
    <property type="entry name" value="SAM-dependent_MTases_sf"/>
</dbReference>
<evidence type="ECO:0000259" key="6">
    <source>
        <dbReference type="Pfam" id="PF05175"/>
    </source>
</evidence>
<keyword evidence="2 5" id="KW-0808">Transferase</keyword>
<feature type="binding site" evidence="5">
    <location>
        <position position="144"/>
    </location>
    <ligand>
        <name>S-adenosyl-L-methionine</name>
        <dbReference type="ChEBI" id="CHEBI:59789"/>
    </ligand>
</feature>
<organism evidence="8 9">
    <name type="scientific">Primorskyibacter flagellatus</name>
    <dbReference type="NCBI Taxonomy" id="1387277"/>
    <lineage>
        <taxon>Bacteria</taxon>
        <taxon>Pseudomonadati</taxon>
        <taxon>Pseudomonadota</taxon>
        <taxon>Alphaproteobacteria</taxon>
        <taxon>Rhodobacterales</taxon>
        <taxon>Roseobacteraceae</taxon>
        <taxon>Primorskyibacter</taxon>
    </lineage>
</organism>
<dbReference type="CDD" id="cd02440">
    <property type="entry name" value="AdoMet_MTases"/>
    <property type="match status" value="1"/>
</dbReference>
<evidence type="ECO:0000256" key="1">
    <source>
        <dbReference type="ARBA" id="ARBA00022603"/>
    </source>
</evidence>
<dbReference type="PANTHER" id="PTHR18895:SF74">
    <property type="entry name" value="MTRF1L RELEASE FACTOR GLUTAMINE METHYLTRANSFERASE"/>
    <property type="match status" value="1"/>
</dbReference>
<dbReference type="EC" id="2.1.1.297" evidence="5"/>
<dbReference type="InterPro" id="IPR050320">
    <property type="entry name" value="N5-glutamine_MTase"/>
</dbReference>
<dbReference type="GO" id="GO:0102559">
    <property type="term" value="F:peptide chain release factor N(5)-glutamine methyltransferase activity"/>
    <property type="evidence" value="ECO:0007669"/>
    <property type="project" value="UniProtKB-EC"/>
</dbReference>
<dbReference type="AlphaFoldDB" id="A0A917ECI6"/>
<evidence type="ECO:0000313" key="8">
    <source>
        <dbReference type="EMBL" id="GGE23932.1"/>
    </source>
</evidence>
<accession>A0A917ECI6</accession>
<evidence type="ECO:0000256" key="3">
    <source>
        <dbReference type="ARBA" id="ARBA00022691"/>
    </source>
</evidence>
<keyword evidence="1 5" id="KW-0489">Methyltransferase</keyword>
<dbReference type="Pfam" id="PF17827">
    <property type="entry name" value="PrmC_N"/>
    <property type="match status" value="1"/>
</dbReference>
<dbReference type="HAMAP" id="MF_02126">
    <property type="entry name" value="RF_methyltr_PrmC"/>
    <property type="match status" value="1"/>
</dbReference>
<name>A0A917ECI6_9RHOB</name>
<feature type="binding site" evidence="5">
    <location>
        <begin position="187"/>
        <end position="190"/>
    </location>
    <ligand>
        <name>substrate</name>
    </ligand>
</feature>
<evidence type="ECO:0000259" key="7">
    <source>
        <dbReference type="Pfam" id="PF17827"/>
    </source>
</evidence>
<dbReference type="GO" id="GO:0032259">
    <property type="term" value="P:methylation"/>
    <property type="evidence" value="ECO:0007669"/>
    <property type="project" value="UniProtKB-KW"/>
</dbReference>
<dbReference type="Gene3D" id="1.10.8.10">
    <property type="entry name" value="DNA helicase RuvA subunit, C-terminal domain"/>
    <property type="match status" value="1"/>
</dbReference>
<dbReference type="PROSITE" id="PS00092">
    <property type="entry name" value="N6_MTASE"/>
    <property type="match status" value="1"/>
</dbReference>
<dbReference type="NCBIfam" id="TIGR03534">
    <property type="entry name" value="RF_mod_PrmC"/>
    <property type="match status" value="1"/>
</dbReference>
<dbReference type="RefSeq" id="WP_229737432.1">
    <property type="nucleotide sequence ID" value="NZ_BMFJ01000001.1"/>
</dbReference>
<keyword evidence="3 5" id="KW-0949">S-adenosyl-L-methionine</keyword>
<reference evidence="9" key="1">
    <citation type="journal article" date="2019" name="Int. J. Syst. Evol. Microbiol.">
        <title>The Global Catalogue of Microorganisms (GCM) 10K type strain sequencing project: providing services to taxonomists for standard genome sequencing and annotation.</title>
        <authorList>
            <consortium name="The Broad Institute Genomics Platform"/>
            <consortium name="The Broad Institute Genome Sequencing Center for Infectious Disease"/>
            <person name="Wu L."/>
            <person name="Ma J."/>
        </authorList>
    </citation>
    <scope>NUCLEOTIDE SEQUENCE [LARGE SCALE GENOMIC DNA]</scope>
    <source>
        <strain evidence="9">CGMCC 1.12664</strain>
    </source>
</reference>
<feature type="domain" description="Release factor glutamine methyltransferase N-terminal" evidence="7">
    <location>
        <begin position="12"/>
        <end position="80"/>
    </location>
</feature>
<protein>
    <recommendedName>
        <fullName evidence="5">Release factor glutamine methyltransferase</fullName>
        <shortName evidence="5">RF MTase</shortName>
        <ecNumber evidence="5">2.1.1.297</ecNumber>
    </recommendedName>
    <alternativeName>
        <fullName evidence="5">N5-glutamine methyltransferase PrmC</fullName>
    </alternativeName>
    <alternativeName>
        <fullName evidence="5">Protein-(glutamine-N5) MTase PrmC</fullName>
    </alternativeName>
    <alternativeName>
        <fullName evidence="5">Protein-glutamine N-methyltransferase PrmC</fullName>
    </alternativeName>
</protein>
<dbReference type="InterPro" id="IPR002052">
    <property type="entry name" value="DNA_methylase_N6_adenine_CS"/>
</dbReference>
<dbReference type="InterPro" id="IPR004556">
    <property type="entry name" value="HemK-like"/>
</dbReference>
<dbReference type="EMBL" id="BMFJ01000001">
    <property type="protein sequence ID" value="GGE23932.1"/>
    <property type="molecule type" value="Genomic_DNA"/>
</dbReference>
<feature type="binding site" evidence="5">
    <location>
        <position position="187"/>
    </location>
    <ligand>
        <name>S-adenosyl-L-methionine</name>
        <dbReference type="ChEBI" id="CHEBI:59789"/>
    </ligand>
</feature>
<dbReference type="NCBIfam" id="TIGR00536">
    <property type="entry name" value="hemK_fam"/>
    <property type="match status" value="1"/>
</dbReference>
<feature type="domain" description="Methyltransferase small" evidence="6">
    <location>
        <begin position="102"/>
        <end position="197"/>
    </location>
</feature>
<dbReference type="Pfam" id="PF05175">
    <property type="entry name" value="MTS"/>
    <property type="match status" value="1"/>
</dbReference>
<gene>
    <name evidence="5 8" type="primary">prmC</name>
    <name evidence="8" type="ORF">GCM10011360_10610</name>
</gene>
<keyword evidence="9" id="KW-1185">Reference proteome</keyword>
<evidence type="ECO:0000256" key="2">
    <source>
        <dbReference type="ARBA" id="ARBA00022679"/>
    </source>
</evidence>
<sequence>MRTAPLTVQLALLGAAKRLELAGIAGAQRDVRYLMAHVMGLERDRLSILMSEVIDPEPFDRFASMVEKRMQGVPVSRIIGERLFYGRRFKVADAVLDPRPETEVLVEAALDAPFTRLLDLGTGSGCIAVTLLAEREQVTGMAGDLSDAALAVAGENAARHGVSDRLTLVQSDWYGATPGNFDLVVSNPPYIAEAEMQGLSVEVRDHDPRMALTDGGDGLSAYRAITAGINAVLSPGGRLLVEIGPTQGGAVSALFRGAGLEDVRVLPDLDGRDRVVSGYRPT</sequence>
<comment type="function">
    <text evidence="5">Methylates the class 1 translation termination release factors RF1/PrfA and RF2/PrfB on the glutamine residue of the universally conserved GGQ motif.</text>
</comment>
<dbReference type="InterPro" id="IPR007848">
    <property type="entry name" value="Small_mtfrase_dom"/>
</dbReference>
<comment type="caution">
    <text evidence="8">The sequence shown here is derived from an EMBL/GenBank/DDBJ whole genome shotgun (WGS) entry which is preliminary data.</text>
</comment>
<dbReference type="InterPro" id="IPR019874">
    <property type="entry name" value="RF_methyltr_PrmC"/>
</dbReference>
<dbReference type="GO" id="GO:0003676">
    <property type="term" value="F:nucleic acid binding"/>
    <property type="evidence" value="ECO:0007669"/>
    <property type="project" value="InterPro"/>
</dbReference>